<dbReference type="InterPro" id="IPR046342">
    <property type="entry name" value="CBS_dom_sf"/>
</dbReference>
<feature type="transmembrane region" description="Helical" evidence="10">
    <location>
        <begin position="6"/>
        <end position="29"/>
    </location>
</feature>
<keyword evidence="2" id="KW-1003">Cell membrane</keyword>
<sequence>MTDVLAVIGIILLLVVVNGVFVAAEFALVGARRSRLATLAQGGSGAAAWLLQVFDRRTGKDAYIAVAQLGITLASIGLGMYGEPAVARWLYPALESLGLDAGQARLAGFAVALGAITWLHVVLGEMIPKAMALQAPERTSIAVNPVMRLFGILFRPMVWVLNRIAFALMRLLGIPDPGRSASLYTSKELEIATGEVAESGQFGIAQRLLIDNIFEMEERTAEELMTSRVRMQAINVEADADAVALLIANRSANRYPVYADTLDNVVGVLHVKDFIRARARGEDTALERLVRRLPAVAASTTAEELLATFKRHRVHAAAVVDEFGGTLGFVTMDDLVSDVIDAEDATPSDWIRRNEDGSLTLDGEVTLAELSEDHGIELEHPEVVTVAGLFLARSGTLPAVGERMVVAGHQLRVEEMKGLKVTRIVLVPAARGQVPHR</sequence>
<dbReference type="Pfam" id="PF00571">
    <property type="entry name" value="CBS"/>
    <property type="match status" value="2"/>
</dbReference>
<evidence type="ECO:0000256" key="5">
    <source>
        <dbReference type="ARBA" id="ARBA00022989"/>
    </source>
</evidence>
<keyword evidence="14" id="KW-1185">Reference proteome</keyword>
<feature type="domain" description="CBS" evidence="11">
    <location>
        <begin position="225"/>
        <end position="284"/>
    </location>
</feature>
<comment type="subcellular location">
    <subcellularLocation>
        <location evidence="1">Cell membrane</location>
        <topology evidence="1">Multi-pass membrane protein</topology>
    </subcellularLocation>
</comment>
<dbReference type="Pfam" id="PF03471">
    <property type="entry name" value="CorC_HlyC"/>
    <property type="match status" value="1"/>
</dbReference>
<dbReference type="AlphaFoldDB" id="A0A518N7M6"/>
<dbReference type="GO" id="GO:0050660">
    <property type="term" value="F:flavin adenine dinucleotide binding"/>
    <property type="evidence" value="ECO:0007669"/>
    <property type="project" value="InterPro"/>
</dbReference>
<dbReference type="KEGG" id="lug:FPZ22_08360"/>
<dbReference type="CDD" id="cd04590">
    <property type="entry name" value="CBS_pair_CorC_HlyC_assoc"/>
    <property type="match status" value="1"/>
</dbReference>
<dbReference type="InterPro" id="IPR000644">
    <property type="entry name" value="CBS_dom"/>
</dbReference>
<accession>A0A518N7M6</accession>
<dbReference type="EMBL" id="CP042218">
    <property type="protein sequence ID" value="QDW67908.1"/>
    <property type="molecule type" value="Genomic_DNA"/>
</dbReference>
<dbReference type="Gene3D" id="3.30.465.10">
    <property type="match status" value="1"/>
</dbReference>
<dbReference type="Proteomes" id="UP000316584">
    <property type="component" value="Chromosome"/>
</dbReference>
<name>A0A518N7M6_9GAMM</name>
<evidence type="ECO:0000256" key="4">
    <source>
        <dbReference type="ARBA" id="ARBA00022737"/>
    </source>
</evidence>
<dbReference type="PANTHER" id="PTHR43099:SF5">
    <property type="entry name" value="HLYC_CORC FAMILY TRANSPORTER"/>
    <property type="match status" value="1"/>
</dbReference>
<evidence type="ECO:0000313" key="13">
    <source>
        <dbReference type="EMBL" id="QDW67908.1"/>
    </source>
</evidence>
<keyword evidence="5 9" id="KW-1133">Transmembrane helix</keyword>
<evidence type="ECO:0000259" key="11">
    <source>
        <dbReference type="PROSITE" id="PS51371"/>
    </source>
</evidence>
<organism evidence="13 14">
    <name type="scientific">Luteimonas granuli</name>
    <dbReference type="NCBI Taxonomy" id="1176533"/>
    <lineage>
        <taxon>Bacteria</taxon>
        <taxon>Pseudomonadati</taxon>
        <taxon>Pseudomonadota</taxon>
        <taxon>Gammaproteobacteria</taxon>
        <taxon>Lysobacterales</taxon>
        <taxon>Lysobacteraceae</taxon>
        <taxon>Luteimonas</taxon>
    </lineage>
</organism>
<dbReference type="SUPFAM" id="SSF54631">
    <property type="entry name" value="CBS-domain pair"/>
    <property type="match status" value="1"/>
</dbReference>
<dbReference type="InterPro" id="IPR002550">
    <property type="entry name" value="CNNM"/>
</dbReference>
<dbReference type="InterPro" id="IPR044751">
    <property type="entry name" value="Ion_transp-like_CBS"/>
</dbReference>
<dbReference type="OrthoDB" id="9798188at2"/>
<evidence type="ECO:0000256" key="7">
    <source>
        <dbReference type="ARBA" id="ARBA00023136"/>
    </source>
</evidence>
<dbReference type="GO" id="GO:0005886">
    <property type="term" value="C:plasma membrane"/>
    <property type="evidence" value="ECO:0007669"/>
    <property type="project" value="UniProtKB-SubCell"/>
</dbReference>
<gene>
    <name evidence="13" type="ORF">FPZ22_08360</name>
</gene>
<dbReference type="InterPro" id="IPR005170">
    <property type="entry name" value="Transptr-assoc_dom"/>
</dbReference>
<keyword evidence="6 8" id="KW-0129">CBS domain</keyword>
<dbReference type="InterPro" id="IPR016169">
    <property type="entry name" value="FAD-bd_PCMH_sub2"/>
</dbReference>
<dbReference type="PROSITE" id="PS51846">
    <property type="entry name" value="CNNM"/>
    <property type="match status" value="1"/>
</dbReference>
<dbReference type="Gene3D" id="3.10.580.10">
    <property type="entry name" value="CBS-domain"/>
    <property type="match status" value="1"/>
</dbReference>
<dbReference type="SMART" id="SM01091">
    <property type="entry name" value="CorC_HlyC"/>
    <property type="match status" value="1"/>
</dbReference>
<evidence type="ECO:0000256" key="1">
    <source>
        <dbReference type="ARBA" id="ARBA00004651"/>
    </source>
</evidence>
<evidence type="ECO:0000259" key="12">
    <source>
        <dbReference type="PROSITE" id="PS51846"/>
    </source>
</evidence>
<dbReference type="Pfam" id="PF01595">
    <property type="entry name" value="CNNM"/>
    <property type="match status" value="1"/>
</dbReference>
<evidence type="ECO:0000256" key="10">
    <source>
        <dbReference type="SAM" id="Phobius"/>
    </source>
</evidence>
<feature type="domain" description="CBS" evidence="11">
    <location>
        <begin position="289"/>
        <end position="345"/>
    </location>
</feature>
<dbReference type="InterPro" id="IPR051676">
    <property type="entry name" value="UPF0053_domain"/>
</dbReference>
<reference evidence="13 14" key="1">
    <citation type="submission" date="2019-07" db="EMBL/GenBank/DDBJ databases">
        <title>Full genome sequence of Luteimonas sp. Gr-4.</title>
        <authorList>
            <person name="Im W.-T."/>
        </authorList>
    </citation>
    <scope>NUCLEOTIDE SEQUENCE [LARGE SCALE GENOMIC DNA]</scope>
    <source>
        <strain evidence="13 14">Gr-4</strain>
    </source>
</reference>
<dbReference type="SMART" id="SM00116">
    <property type="entry name" value="CBS"/>
    <property type="match status" value="2"/>
</dbReference>
<keyword evidence="4" id="KW-0677">Repeat</keyword>
<protein>
    <submittedName>
        <fullName evidence="13">HlyC/CorC family transporter</fullName>
    </submittedName>
</protein>
<evidence type="ECO:0000256" key="9">
    <source>
        <dbReference type="PROSITE-ProRule" id="PRU01193"/>
    </source>
</evidence>
<proteinExistence type="predicted"/>
<feature type="transmembrane region" description="Helical" evidence="10">
    <location>
        <begin position="102"/>
        <end position="123"/>
    </location>
</feature>
<dbReference type="PROSITE" id="PS51371">
    <property type="entry name" value="CBS"/>
    <property type="match status" value="2"/>
</dbReference>
<evidence type="ECO:0000256" key="3">
    <source>
        <dbReference type="ARBA" id="ARBA00022692"/>
    </source>
</evidence>
<feature type="transmembrane region" description="Helical" evidence="10">
    <location>
        <begin position="62"/>
        <end position="82"/>
    </location>
</feature>
<dbReference type="SUPFAM" id="SSF56176">
    <property type="entry name" value="FAD-binding/transporter-associated domain-like"/>
    <property type="match status" value="1"/>
</dbReference>
<feature type="domain" description="CNNM transmembrane" evidence="12">
    <location>
        <begin position="1"/>
        <end position="206"/>
    </location>
</feature>
<keyword evidence="7 9" id="KW-0472">Membrane</keyword>
<dbReference type="PANTHER" id="PTHR43099">
    <property type="entry name" value="UPF0053 PROTEIN YRKA"/>
    <property type="match status" value="1"/>
</dbReference>
<evidence type="ECO:0000313" key="14">
    <source>
        <dbReference type="Proteomes" id="UP000316584"/>
    </source>
</evidence>
<evidence type="ECO:0000256" key="2">
    <source>
        <dbReference type="ARBA" id="ARBA00022475"/>
    </source>
</evidence>
<keyword evidence="3 9" id="KW-0812">Transmembrane</keyword>
<evidence type="ECO:0000256" key="8">
    <source>
        <dbReference type="PROSITE-ProRule" id="PRU00703"/>
    </source>
</evidence>
<evidence type="ECO:0000256" key="6">
    <source>
        <dbReference type="ARBA" id="ARBA00023122"/>
    </source>
</evidence>
<dbReference type="InterPro" id="IPR036318">
    <property type="entry name" value="FAD-bd_PCMH-like_sf"/>
</dbReference>